<dbReference type="Gene3D" id="3.40.630.30">
    <property type="match status" value="1"/>
</dbReference>
<keyword evidence="4" id="KW-1185">Reference proteome</keyword>
<dbReference type="RefSeq" id="WP_063200395.1">
    <property type="nucleotide sequence ID" value="NZ_CAMITG010000001.1"/>
</dbReference>
<dbReference type="SUPFAM" id="SSF55729">
    <property type="entry name" value="Acyl-CoA N-acyltransferases (Nat)"/>
    <property type="match status" value="1"/>
</dbReference>
<dbReference type="PANTHER" id="PTHR20905">
    <property type="entry name" value="N-ACETYLTRANSFERASE-RELATED"/>
    <property type="match status" value="1"/>
</dbReference>
<evidence type="ECO:0000313" key="3">
    <source>
        <dbReference type="Proteomes" id="UP000248897"/>
    </source>
</evidence>
<evidence type="ECO:0000313" key="4">
    <source>
        <dbReference type="Proteomes" id="UP000594967"/>
    </source>
</evidence>
<reference evidence="1 4" key="2">
    <citation type="submission" date="2020-12" db="EMBL/GenBank/DDBJ databases">
        <title>FDA dAtabase for Regulatory Grade micrObial Sequences (FDA-ARGOS): Supporting development and validation of Infectious Disease Dx tests.</title>
        <authorList>
            <person name="Sproer C."/>
            <person name="Gronow S."/>
            <person name="Severitt S."/>
            <person name="Schroder I."/>
            <person name="Tallon L."/>
            <person name="Sadzewicz L."/>
            <person name="Zhao X."/>
            <person name="Boylan J."/>
            <person name="Ott S."/>
            <person name="Bowen H."/>
            <person name="Vavikolanu K."/>
            <person name="Mehta A."/>
            <person name="Aluvathingal J."/>
            <person name="Nadendla S."/>
            <person name="Lowell S."/>
            <person name="Myers T."/>
            <person name="Yan Y."/>
            <person name="Sichtig H."/>
        </authorList>
    </citation>
    <scope>NUCLEOTIDE SEQUENCE [LARGE SCALE GENOMIC DNA]</scope>
    <source>
        <strain evidence="1 4">FDAARGOS_907</strain>
    </source>
</reference>
<dbReference type="PANTHER" id="PTHR20905:SF1">
    <property type="entry name" value="AT07410P-RELATED"/>
    <property type="match status" value="1"/>
</dbReference>
<dbReference type="Proteomes" id="UP000248897">
    <property type="component" value="Chromosome 1"/>
</dbReference>
<sequence length="217" mass="24569">MTADLQARFAYSVLDETHTEQTIACLCTVFSAQEPLGKAIGISSDELTPFVTDLVHHAIKTQLSWVAIEKTSSRLVGVRILTDFHNDFIPGDYESQKLNTIFAFLESLYEFQHSDEENESKPQLHCWMTAVLPAFQRQGILRSLYRAASLSAIEKGFRFGISEVTSPYNLAFLESDVTVKKLNTLHYTKYQKDGVFPFSLAEDSELCVLCRYPLVVR</sequence>
<dbReference type="AlphaFoldDB" id="A0A2X4Y9J5"/>
<organism evidence="2 3">
    <name type="scientific">Serratia plymuthica</name>
    <dbReference type="NCBI Taxonomy" id="82996"/>
    <lineage>
        <taxon>Bacteria</taxon>
        <taxon>Pseudomonadati</taxon>
        <taxon>Pseudomonadota</taxon>
        <taxon>Gammaproteobacteria</taxon>
        <taxon>Enterobacterales</taxon>
        <taxon>Yersiniaceae</taxon>
        <taxon>Serratia</taxon>
    </lineage>
</organism>
<evidence type="ECO:0000313" key="2">
    <source>
        <dbReference type="EMBL" id="SQI45154.1"/>
    </source>
</evidence>
<gene>
    <name evidence="1" type="ORF">I6G64_16235</name>
    <name evidence="2" type="ORF">NCTC12961_05055</name>
</gene>
<dbReference type="CDD" id="cd04301">
    <property type="entry name" value="NAT_SF"/>
    <property type="match status" value="1"/>
</dbReference>
<evidence type="ECO:0000313" key="1">
    <source>
        <dbReference type="EMBL" id="QPS19139.1"/>
    </source>
</evidence>
<protein>
    <recommendedName>
        <fullName evidence="5">N-acetyltransferase domain-containing protein</fullName>
    </recommendedName>
</protein>
<accession>A0A2X4Y9J5</accession>
<dbReference type="EMBL" id="CP065673">
    <property type="protein sequence ID" value="QPS19139.1"/>
    <property type="molecule type" value="Genomic_DNA"/>
</dbReference>
<dbReference type="STRING" id="82996.ADP72_14660"/>
<reference evidence="2 3" key="1">
    <citation type="submission" date="2018-06" db="EMBL/GenBank/DDBJ databases">
        <authorList>
            <consortium name="Pathogen Informatics"/>
            <person name="Doyle S."/>
        </authorList>
    </citation>
    <scope>NUCLEOTIDE SEQUENCE [LARGE SCALE GENOMIC DNA]</scope>
    <source>
        <strain evidence="2 3">NCTC12961</strain>
    </source>
</reference>
<dbReference type="InterPro" id="IPR016181">
    <property type="entry name" value="Acyl_CoA_acyltransferase"/>
</dbReference>
<proteinExistence type="predicted"/>
<evidence type="ECO:0008006" key="5">
    <source>
        <dbReference type="Google" id="ProtNLM"/>
    </source>
</evidence>
<name>A0A2X4Y9J5_SERPL</name>
<dbReference type="GO" id="GO:0008080">
    <property type="term" value="F:N-acetyltransferase activity"/>
    <property type="evidence" value="ECO:0007669"/>
    <property type="project" value="TreeGrafter"/>
</dbReference>
<dbReference type="Proteomes" id="UP000594967">
    <property type="component" value="Chromosome"/>
</dbReference>
<dbReference type="EMBL" id="LS483469">
    <property type="protein sequence ID" value="SQI45154.1"/>
    <property type="molecule type" value="Genomic_DNA"/>
</dbReference>